<evidence type="ECO:0000256" key="11">
    <source>
        <dbReference type="PIRSR" id="PIRSR006268-2"/>
    </source>
</evidence>
<evidence type="ECO:0000256" key="1">
    <source>
        <dbReference type="ARBA" id="ARBA00011955"/>
    </source>
</evidence>
<sequence length="362" mass="39622">MRGSKKYYGFISSIMCLLVFMLLSGCGNQGGTASGTAAIRKEPYEKTAFLMGTYVTVRIYDEGKEAALEKAFNRVEELADKVTVNEPGSEIDAVNQAAGIEAIPLSEDVYTLVKSASEYSKLSKGEFDFAIGPITELWHIGFDDARKPEQSEIDAVLPLVDYEKVVLDDVNRTVFLTEEGMRLDLGAIAKGYITDEVKELLDAEGVTTAIIDLGGNVYVMGGSPLRDGESWNVGIQDPLAARGETIGKTKQKNRSIVTSGIYERYIEVDGVTYHHLMNPTTGYPFDNEIAGVSIISDKSIDGDALSTLVFGLGVEAGLDYVNSREDIEAVFVTKDKKVYVSDGLKNNFELTNEDYVWENEEG</sequence>
<accession>A0A143YX96</accession>
<dbReference type="PROSITE" id="PS51257">
    <property type="entry name" value="PROKAR_LIPOPROTEIN"/>
    <property type="match status" value="1"/>
</dbReference>
<comment type="subcellular location">
    <subcellularLocation>
        <location evidence="12">Cell inner membrane</location>
        <topology evidence="12">Lipid-anchor</topology>
        <orientation evidence="12">Periplasmic side</orientation>
    </subcellularLocation>
</comment>
<dbReference type="InterPro" id="IPR003374">
    <property type="entry name" value="ApbE-like_sf"/>
</dbReference>
<keyword evidence="12" id="KW-0449">Lipoprotein</keyword>
<keyword evidence="5 10" id="KW-0479">Metal-binding</keyword>
<keyword evidence="15" id="KW-1185">Reference proteome</keyword>
<evidence type="ECO:0000256" key="10">
    <source>
        <dbReference type="PIRNR" id="PIRNR006268"/>
    </source>
</evidence>
<dbReference type="PIRSF" id="PIRSF006268">
    <property type="entry name" value="ApbE"/>
    <property type="match status" value="1"/>
</dbReference>
<feature type="binding site" evidence="11">
    <location>
        <position position="303"/>
    </location>
    <ligand>
        <name>Mg(2+)</name>
        <dbReference type="ChEBI" id="CHEBI:18420"/>
    </ligand>
</feature>
<protein>
    <recommendedName>
        <fullName evidence="2 10">FAD:protein FMN transferase</fullName>
        <ecNumber evidence="1 10">2.7.1.180</ecNumber>
    </recommendedName>
    <alternativeName>
        <fullName evidence="8 10">Flavin transferase</fullName>
    </alternativeName>
</protein>
<dbReference type="GO" id="GO:0046872">
    <property type="term" value="F:metal ion binding"/>
    <property type="evidence" value="ECO:0007669"/>
    <property type="project" value="UniProtKB-UniRule"/>
</dbReference>
<keyword evidence="12" id="KW-1003">Cell membrane</keyword>
<comment type="function">
    <text evidence="12">Flavin transferase that catalyzes the transfer of the FMN moiety of FAD and its covalent binding to the hydroxyl group of a threonine residue in a target flavoprotein.</text>
</comment>
<evidence type="ECO:0000256" key="9">
    <source>
        <dbReference type="ARBA" id="ARBA00048540"/>
    </source>
</evidence>
<evidence type="ECO:0000256" key="7">
    <source>
        <dbReference type="ARBA" id="ARBA00022842"/>
    </source>
</evidence>
<dbReference type="Proteomes" id="UP000242754">
    <property type="component" value="Unassembled WGS sequence"/>
</dbReference>
<evidence type="ECO:0000256" key="6">
    <source>
        <dbReference type="ARBA" id="ARBA00022827"/>
    </source>
</evidence>
<feature type="binding site" evidence="11">
    <location>
        <position position="187"/>
    </location>
    <ligand>
        <name>Mg(2+)</name>
        <dbReference type="ChEBI" id="CHEBI:18420"/>
    </ligand>
</feature>
<evidence type="ECO:0000256" key="3">
    <source>
        <dbReference type="ARBA" id="ARBA00022630"/>
    </source>
</evidence>
<evidence type="ECO:0000256" key="5">
    <source>
        <dbReference type="ARBA" id="ARBA00022723"/>
    </source>
</evidence>
<evidence type="ECO:0000256" key="4">
    <source>
        <dbReference type="ARBA" id="ARBA00022679"/>
    </source>
</evidence>
<keyword evidence="13" id="KW-0812">Transmembrane</keyword>
<dbReference type="EMBL" id="FJNE01000009">
    <property type="protein sequence ID" value="CZR00862.1"/>
    <property type="molecule type" value="Genomic_DNA"/>
</dbReference>
<dbReference type="PANTHER" id="PTHR30040:SF2">
    <property type="entry name" value="FAD:PROTEIN FMN TRANSFERASE"/>
    <property type="match status" value="1"/>
</dbReference>
<dbReference type="InterPro" id="IPR024932">
    <property type="entry name" value="ApbE"/>
</dbReference>
<comment type="cofactor">
    <cofactor evidence="11">
        <name>Mg(2+)</name>
        <dbReference type="ChEBI" id="CHEBI:18420"/>
    </cofactor>
    <cofactor evidence="11">
        <name>Mn(2+)</name>
        <dbReference type="ChEBI" id="CHEBI:29035"/>
    </cofactor>
    <text evidence="11">Magnesium. Can also use manganese.</text>
</comment>
<evidence type="ECO:0000256" key="2">
    <source>
        <dbReference type="ARBA" id="ARBA00016337"/>
    </source>
</evidence>
<dbReference type="AlphaFoldDB" id="A0A143YX96"/>
<comment type="catalytic activity">
    <reaction evidence="9 10 12">
        <text>L-threonyl-[protein] + FAD = FMN-L-threonyl-[protein] + AMP + H(+)</text>
        <dbReference type="Rhea" id="RHEA:36847"/>
        <dbReference type="Rhea" id="RHEA-COMP:11060"/>
        <dbReference type="Rhea" id="RHEA-COMP:11061"/>
        <dbReference type="ChEBI" id="CHEBI:15378"/>
        <dbReference type="ChEBI" id="CHEBI:30013"/>
        <dbReference type="ChEBI" id="CHEBI:57692"/>
        <dbReference type="ChEBI" id="CHEBI:74257"/>
        <dbReference type="ChEBI" id="CHEBI:456215"/>
        <dbReference type="EC" id="2.7.1.180"/>
    </reaction>
</comment>
<dbReference type="EC" id="2.7.1.180" evidence="1 10"/>
<evidence type="ECO:0000256" key="13">
    <source>
        <dbReference type="SAM" id="Phobius"/>
    </source>
</evidence>
<organism evidence="14 15">
    <name type="scientific">Trichococcus palustris</name>
    <dbReference type="NCBI Taxonomy" id="140314"/>
    <lineage>
        <taxon>Bacteria</taxon>
        <taxon>Bacillati</taxon>
        <taxon>Bacillota</taxon>
        <taxon>Bacilli</taxon>
        <taxon>Lactobacillales</taxon>
        <taxon>Carnobacteriaceae</taxon>
        <taxon>Trichococcus</taxon>
    </lineage>
</organism>
<keyword evidence="6 10" id="KW-0274">FAD</keyword>
<dbReference type="GO" id="GO:0016740">
    <property type="term" value="F:transferase activity"/>
    <property type="evidence" value="ECO:0007669"/>
    <property type="project" value="UniProtKB-UniRule"/>
</dbReference>
<keyword evidence="12" id="KW-0997">Cell inner membrane</keyword>
<feature type="transmembrane region" description="Helical" evidence="13">
    <location>
        <begin position="7"/>
        <end position="25"/>
    </location>
</feature>
<dbReference type="STRING" id="140314.SAMN04488076_10886"/>
<dbReference type="PANTHER" id="PTHR30040">
    <property type="entry name" value="THIAMINE BIOSYNTHESIS LIPOPROTEIN APBE"/>
    <property type="match status" value="1"/>
</dbReference>
<name>A0A143YX96_9LACT</name>
<evidence type="ECO:0000313" key="14">
    <source>
        <dbReference type="EMBL" id="CZR00862.1"/>
    </source>
</evidence>
<keyword evidence="13" id="KW-1133">Transmembrane helix</keyword>
<dbReference type="GO" id="GO:0005886">
    <property type="term" value="C:plasma membrane"/>
    <property type="evidence" value="ECO:0007669"/>
    <property type="project" value="UniProtKB-SubCell"/>
</dbReference>
<keyword evidence="4 10" id="KW-0808">Transferase</keyword>
<evidence type="ECO:0000256" key="12">
    <source>
        <dbReference type="RuleBase" id="RU363002"/>
    </source>
</evidence>
<dbReference type="RefSeq" id="WP_409373496.1">
    <property type="nucleotide sequence ID" value="NZ_FJNE01000009.1"/>
</dbReference>
<comment type="similarity">
    <text evidence="10 12">Belongs to the ApbE family.</text>
</comment>
<evidence type="ECO:0000256" key="8">
    <source>
        <dbReference type="ARBA" id="ARBA00031306"/>
    </source>
</evidence>
<keyword evidence="3 10" id="KW-0285">Flavoprotein</keyword>
<evidence type="ECO:0000313" key="15">
    <source>
        <dbReference type="Proteomes" id="UP000242754"/>
    </source>
</evidence>
<dbReference type="Pfam" id="PF02424">
    <property type="entry name" value="ApbE"/>
    <property type="match status" value="1"/>
</dbReference>
<dbReference type="Gene3D" id="3.10.520.10">
    <property type="entry name" value="ApbE-like domains"/>
    <property type="match status" value="1"/>
</dbReference>
<keyword evidence="13" id="KW-0472">Membrane</keyword>
<keyword evidence="7 10" id="KW-0460">Magnesium</keyword>
<gene>
    <name evidence="14" type="ORF">Tpal_2580</name>
</gene>
<proteinExistence type="inferred from homology"/>
<dbReference type="SUPFAM" id="SSF143631">
    <property type="entry name" value="ApbE-like"/>
    <property type="match status" value="1"/>
</dbReference>
<reference evidence="14 15" key="1">
    <citation type="submission" date="2016-02" db="EMBL/GenBank/DDBJ databases">
        <authorList>
            <person name="Wen L."/>
            <person name="He K."/>
            <person name="Yang H."/>
        </authorList>
    </citation>
    <scope>NUCLEOTIDE SEQUENCE [LARGE SCALE GENOMIC DNA]</scope>
    <source>
        <strain evidence="14">Trichococcus palustris</strain>
    </source>
</reference>
<feature type="binding site" evidence="11">
    <location>
        <position position="307"/>
    </location>
    <ligand>
        <name>Mg(2+)</name>
        <dbReference type="ChEBI" id="CHEBI:18420"/>
    </ligand>
</feature>